<proteinExistence type="predicted"/>
<evidence type="ECO:0000313" key="2">
    <source>
        <dbReference type="Proteomes" id="UP001165064"/>
    </source>
</evidence>
<dbReference type="EMBL" id="BSXS01014959">
    <property type="protein sequence ID" value="GMF06226.1"/>
    <property type="molecule type" value="Genomic_DNA"/>
</dbReference>
<reference evidence="1" key="1">
    <citation type="submission" date="2023-04" db="EMBL/GenBank/DDBJ databases">
        <title>Ambrosiozyma monospora NBRC 10751.</title>
        <authorList>
            <person name="Ichikawa N."/>
            <person name="Sato H."/>
            <person name="Tonouchi N."/>
        </authorList>
    </citation>
    <scope>NUCLEOTIDE SEQUENCE</scope>
    <source>
        <strain evidence="1">NBRC 10751</strain>
    </source>
</reference>
<comment type="caution">
    <text evidence="1">The sequence shown here is derived from an EMBL/GenBank/DDBJ whole genome shotgun (WGS) entry which is preliminary data.</text>
</comment>
<evidence type="ECO:0000313" key="1">
    <source>
        <dbReference type="EMBL" id="GMF06226.1"/>
    </source>
</evidence>
<keyword evidence="2" id="KW-1185">Reference proteome</keyword>
<organism evidence="1 2">
    <name type="scientific">Ambrosiozyma monospora</name>
    <name type="common">Yeast</name>
    <name type="synonym">Endomycopsis monosporus</name>
    <dbReference type="NCBI Taxonomy" id="43982"/>
    <lineage>
        <taxon>Eukaryota</taxon>
        <taxon>Fungi</taxon>
        <taxon>Dikarya</taxon>
        <taxon>Ascomycota</taxon>
        <taxon>Saccharomycotina</taxon>
        <taxon>Pichiomycetes</taxon>
        <taxon>Pichiales</taxon>
        <taxon>Pichiaceae</taxon>
        <taxon>Ambrosiozyma</taxon>
    </lineage>
</organism>
<protein>
    <submittedName>
        <fullName evidence="1">Unnamed protein product</fullName>
    </submittedName>
</protein>
<gene>
    <name evidence="1" type="ORF">Amon02_001261100</name>
</gene>
<name>A0ACB5UBH6_AMBMO</name>
<accession>A0ACB5UBH6</accession>
<dbReference type="Proteomes" id="UP001165064">
    <property type="component" value="Unassembled WGS sequence"/>
</dbReference>
<sequence>MNNANPCSSSDSELLQLFSKQQLQHFPDTLSYITVKDISGNVFYNPGCSIEIFVPELNQNIVSCGLLKCGIPIKEFRSRRCPDVIEDQPQYQQLSQEGQQRAASQQDHNLAERSERVGIQQQQIRAQRQQLRVQQIQRKQRQLRQRVQVENFQERWEGARRELGISDNNYLDFASGEGDLDEDVVLGDDTF</sequence>